<dbReference type="HOGENOM" id="CLU_2851440_0_0_1"/>
<evidence type="ECO:0000313" key="2">
    <source>
        <dbReference type="Proteomes" id="UP000008062"/>
    </source>
</evidence>
<organism evidence="1 2">
    <name type="scientific">Zymoseptoria tritici (strain CBS 115943 / IPO323)</name>
    <name type="common">Speckled leaf blotch fungus</name>
    <name type="synonym">Septoria tritici</name>
    <dbReference type="NCBI Taxonomy" id="336722"/>
    <lineage>
        <taxon>Eukaryota</taxon>
        <taxon>Fungi</taxon>
        <taxon>Dikarya</taxon>
        <taxon>Ascomycota</taxon>
        <taxon>Pezizomycotina</taxon>
        <taxon>Dothideomycetes</taxon>
        <taxon>Dothideomycetidae</taxon>
        <taxon>Mycosphaerellales</taxon>
        <taxon>Mycosphaerellaceae</taxon>
        <taxon>Zymoseptoria</taxon>
    </lineage>
</organism>
<dbReference type="EMBL" id="CM001201">
    <property type="protein sequence ID" value="EGP86860.1"/>
    <property type="molecule type" value="Genomic_DNA"/>
</dbReference>
<accession>F9XD35</accession>
<sequence length="65" mass="7458">MNADCFENCLTQQTTAKKKYRDRGMMWSHGPGSSCVSALCTSLTRVHVRRQRSLDDSRDVEQSMF</sequence>
<reference evidence="1 2" key="1">
    <citation type="journal article" date="2011" name="PLoS Genet.">
        <title>Finished genome of the fungal wheat pathogen Mycosphaerella graminicola reveals dispensome structure, chromosome plasticity, and stealth pathogenesis.</title>
        <authorList>
            <person name="Goodwin S.B."/>
            <person name="Ben M'barek S."/>
            <person name="Dhillon B."/>
            <person name="Wittenberg A.H.J."/>
            <person name="Crane C.F."/>
            <person name="Hane J.K."/>
            <person name="Foster A.J."/>
            <person name="Van der Lee T.A.J."/>
            <person name="Grimwood J."/>
            <person name="Aerts A."/>
            <person name="Antoniw J."/>
            <person name="Bailey A."/>
            <person name="Bluhm B."/>
            <person name="Bowler J."/>
            <person name="Bristow J."/>
            <person name="van der Burgt A."/>
            <person name="Canto-Canche B."/>
            <person name="Churchill A.C.L."/>
            <person name="Conde-Ferraez L."/>
            <person name="Cools H.J."/>
            <person name="Coutinho P.M."/>
            <person name="Csukai M."/>
            <person name="Dehal P."/>
            <person name="De Wit P."/>
            <person name="Donzelli B."/>
            <person name="van de Geest H.C."/>
            <person name="van Ham R.C.H.J."/>
            <person name="Hammond-Kosack K.E."/>
            <person name="Henrissat B."/>
            <person name="Kilian A."/>
            <person name="Kobayashi A.K."/>
            <person name="Koopmann E."/>
            <person name="Kourmpetis Y."/>
            <person name="Kuzniar A."/>
            <person name="Lindquist E."/>
            <person name="Lombard V."/>
            <person name="Maliepaard C."/>
            <person name="Martins N."/>
            <person name="Mehrabi R."/>
            <person name="Nap J.P.H."/>
            <person name="Ponomarenko A."/>
            <person name="Rudd J.J."/>
            <person name="Salamov A."/>
            <person name="Schmutz J."/>
            <person name="Schouten H.J."/>
            <person name="Shapiro H."/>
            <person name="Stergiopoulos I."/>
            <person name="Torriani S.F.F."/>
            <person name="Tu H."/>
            <person name="de Vries R.P."/>
            <person name="Waalwijk C."/>
            <person name="Ware S.B."/>
            <person name="Wiebenga A."/>
            <person name="Zwiers L.-H."/>
            <person name="Oliver R.P."/>
            <person name="Grigoriev I.V."/>
            <person name="Kema G.H.J."/>
        </authorList>
    </citation>
    <scope>NUCLEOTIDE SEQUENCE [LARGE SCALE GENOMIC DNA]</scope>
    <source>
        <strain evidence="2">CBS 115943 / IPO323</strain>
    </source>
</reference>
<gene>
    <name evidence="1" type="ORF">MYCGRDRAFT_86449</name>
</gene>
<protein>
    <submittedName>
        <fullName evidence="1">Uncharacterized protein</fullName>
    </submittedName>
</protein>
<dbReference type="GeneID" id="13393661"/>
<keyword evidence="2" id="KW-1185">Reference proteome</keyword>
<evidence type="ECO:0000313" key="1">
    <source>
        <dbReference type="EMBL" id="EGP86860.1"/>
    </source>
</evidence>
<dbReference type="RefSeq" id="XP_003851884.1">
    <property type="nucleotide sequence ID" value="XM_003851836.1"/>
</dbReference>
<dbReference type="Proteomes" id="UP000008062">
    <property type="component" value="Chromosome 6"/>
</dbReference>
<name>F9XD35_ZYMTI</name>
<proteinExistence type="predicted"/>
<dbReference type="InParanoid" id="F9XD35"/>
<dbReference type="AlphaFoldDB" id="F9XD35"/>
<dbReference type="KEGG" id="ztr:MYCGRDRAFT_86449"/>